<protein>
    <submittedName>
        <fullName evidence="4">HlyD family secretion protein</fullName>
    </submittedName>
</protein>
<dbReference type="RefSeq" id="WP_169156870.1">
    <property type="nucleotide sequence ID" value="NZ_CAWPJE010000175.1"/>
</dbReference>
<dbReference type="SUPFAM" id="SSF111369">
    <property type="entry name" value="HlyD-like secretion proteins"/>
    <property type="match status" value="1"/>
</dbReference>
<evidence type="ECO:0000256" key="1">
    <source>
        <dbReference type="SAM" id="Coils"/>
    </source>
</evidence>
<evidence type="ECO:0000259" key="3">
    <source>
        <dbReference type="Pfam" id="PF25881"/>
    </source>
</evidence>
<gene>
    <name evidence="4" type="ORF">DP116_20205</name>
</gene>
<dbReference type="Gene3D" id="2.40.50.100">
    <property type="match status" value="2"/>
</dbReference>
<feature type="transmembrane region" description="Helical" evidence="2">
    <location>
        <begin position="20"/>
        <end position="39"/>
    </location>
</feature>
<keyword evidence="2" id="KW-1133">Transmembrane helix</keyword>
<dbReference type="PRINTS" id="PR01490">
    <property type="entry name" value="RTXTOXIND"/>
</dbReference>
<sequence length="434" mass="47297">MLEHSNLEGSSELKPIFRLPFLLVILATITSGGISVYTVQRFQNDAKTAKQQAAPVVQVTTVTALGRLEPKGEIIKLSAPASAEGSRVEQLLVREGTKVKQGQLVAILDSRDKLGAAVAEAQEQVRVAQANLVQIKAGAKKGETDAQKAAIARIQAEQGTEVQAQQATIARLEAERDTEIEAQKATIAQLQAQLNNALAEYRRYQTLYQQGAISTSFQDTKRLTLTTAQQKIVEAQANLKRIETSREQQLAEARANLKRIETSRKQQLAEARATLDKIAEVRSVDVAAAQAEVNRAAAAVKRAEANLRQAFVRSPQEGEVFKIRTRPGELVSNDGIVEMGQNAQMYAVAEVYQSDINKVRLGQPVRLLSDSVAGELSGIVDRIDSQVLRQNVINSDPTSNIDSRIVEVHVKLDQPSTLKAAKFSNLQVKAVISL</sequence>
<name>A0ABX1PCP6_9CYAN</name>
<dbReference type="Pfam" id="PF25881">
    <property type="entry name" value="HH_YBHG"/>
    <property type="match status" value="1"/>
</dbReference>
<feature type="coiled-coil region" evidence="1">
    <location>
        <begin position="162"/>
        <end position="306"/>
    </location>
</feature>
<dbReference type="PANTHER" id="PTHR30469">
    <property type="entry name" value="MULTIDRUG RESISTANCE PROTEIN MDTA"/>
    <property type="match status" value="1"/>
</dbReference>
<keyword evidence="1" id="KW-0175">Coiled coil</keyword>
<dbReference type="NCBIfam" id="TIGR02971">
    <property type="entry name" value="heterocyst_DevB"/>
    <property type="match status" value="1"/>
</dbReference>
<dbReference type="EMBL" id="QMEB01000180">
    <property type="protein sequence ID" value="NMG21641.1"/>
    <property type="molecule type" value="Genomic_DNA"/>
</dbReference>
<evidence type="ECO:0000313" key="4">
    <source>
        <dbReference type="EMBL" id="NMG21641.1"/>
    </source>
</evidence>
<reference evidence="4 5" key="1">
    <citation type="submission" date="2018-06" db="EMBL/GenBank/DDBJ databases">
        <title>Comparative genomics of Brasilonema spp. strains.</title>
        <authorList>
            <person name="Alvarenga D.O."/>
            <person name="Fiore M.F."/>
            <person name="Varani A.M."/>
        </authorList>
    </citation>
    <scope>NUCLEOTIDE SEQUENCE [LARGE SCALE GENOMIC DNA]</scope>
    <source>
        <strain evidence="4 5">SPC951</strain>
    </source>
</reference>
<feature type="coiled-coil region" evidence="1">
    <location>
        <begin position="111"/>
        <end position="138"/>
    </location>
</feature>
<accession>A0ABX1PCP6</accession>
<dbReference type="Gene3D" id="2.40.30.170">
    <property type="match status" value="1"/>
</dbReference>
<dbReference type="PANTHER" id="PTHR30469:SF15">
    <property type="entry name" value="HLYD FAMILY OF SECRETION PROTEINS"/>
    <property type="match status" value="1"/>
</dbReference>
<proteinExistence type="predicted"/>
<feature type="domain" description="YbhG-like alpha-helical hairpin" evidence="3">
    <location>
        <begin position="150"/>
        <end position="262"/>
    </location>
</feature>
<dbReference type="Gene3D" id="1.10.287.470">
    <property type="entry name" value="Helix hairpin bin"/>
    <property type="match status" value="2"/>
</dbReference>
<keyword evidence="2" id="KW-0472">Membrane</keyword>
<organism evidence="4 5">
    <name type="scientific">Brasilonema bromeliae SPC951</name>
    <dbReference type="NCBI Taxonomy" id="385972"/>
    <lineage>
        <taxon>Bacteria</taxon>
        <taxon>Bacillati</taxon>
        <taxon>Cyanobacteriota</taxon>
        <taxon>Cyanophyceae</taxon>
        <taxon>Nostocales</taxon>
        <taxon>Scytonemataceae</taxon>
        <taxon>Brasilonema</taxon>
        <taxon>Bromeliae group (in: Brasilonema)</taxon>
    </lineage>
</organism>
<keyword evidence="5" id="KW-1185">Reference proteome</keyword>
<evidence type="ECO:0000256" key="2">
    <source>
        <dbReference type="SAM" id="Phobius"/>
    </source>
</evidence>
<comment type="caution">
    <text evidence="4">The sequence shown here is derived from an EMBL/GenBank/DDBJ whole genome shotgun (WGS) entry which is preliminary data.</text>
</comment>
<dbReference type="InterPro" id="IPR059052">
    <property type="entry name" value="HH_YbhG-like"/>
</dbReference>
<evidence type="ECO:0000313" key="5">
    <source>
        <dbReference type="Proteomes" id="UP000718564"/>
    </source>
</evidence>
<dbReference type="InterPro" id="IPR014315">
    <property type="entry name" value="ABC_heterocyst_DevB"/>
</dbReference>
<keyword evidence="2" id="KW-0812">Transmembrane</keyword>
<dbReference type="Proteomes" id="UP000718564">
    <property type="component" value="Unassembled WGS sequence"/>
</dbReference>